<proteinExistence type="predicted"/>
<dbReference type="InterPro" id="IPR010235">
    <property type="entry name" value="HepT"/>
</dbReference>
<dbReference type="STRING" id="1450648.CLORY_19430"/>
<dbReference type="SUPFAM" id="SSF81593">
    <property type="entry name" value="Nucleotidyltransferase substrate binding subunit/domain"/>
    <property type="match status" value="1"/>
</dbReference>
<comment type="caution">
    <text evidence="1">The sequence shown here is derived from an EMBL/GenBank/DDBJ whole genome shotgun (WGS) entry which is preliminary data.</text>
</comment>
<dbReference type="AlphaFoldDB" id="A0A1V4IQN3"/>
<reference evidence="1 2" key="1">
    <citation type="submission" date="2017-03" db="EMBL/GenBank/DDBJ databases">
        <title>Genome sequence of Clostridium oryzae DSM 28571.</title>
        <authorList>
            <person name="Poehlein A."/>
            <person name="Daniel R."/>
        </authorList>
    </citation>
    <scope>NUCLEOTIDE SEQUENCE [LARGE SCALE GENOMIC DNA]</scope>
    <source>
        <strain evidence="1 2">DSM 28571</strain>
    </source>
</reference>
<dbReference type="EMBL" id="MZGV01000017">
    <property type="protein sequence ID" value="OPJ62120.1"/>
    <property type="molecule type" value="Genomic_DNA"/>
</dbReference>
<gene>
    <name evidence="1" type="ORF">CLORY_19430</name>
</gene>
<dbReference type="GO" id="GO:0016740">
    <property type="term" value="F:transferase activity"/>
    <property type="evidence" value="ECO:0007669"/>
    <property type="project" value="UniProtKB-KW"/>
</dbReference>
<keyword evidence="1" id="KW-0808">Transferase</keyword>
<protein>
    <submittedName>
        <fullName evidence="1">Nucleotidyltransferase substrate binding protein like protein</fullName>
    </submittedName>
</protein>
<accession>A0A1V4IQN3</accession>
<organism evidence="1 2">
    <name type="scientific">Clostridium oryzae</name>
    <dbReference type="NCBI Taxonomy" id="1450648"/>
    <lineage>
        <taxon>Bacteria</taxon>
        <taxon>Bacillati</taxon>
        <taxon>Bacillota</taxon>
        <taxon>Clostridia</taxon>
        <taxon>Eubacteriales</taxon>
        <taxon>Clostridiaceae</taxon>
        <taxon>Clostridium</taxon>
    </lineage>
</organism>
<dbReference type="Proteomes" id="UP000190080">
    <property type="component" value="Unassembled WGS sequence"/>
</dbReference>
<name>A0A1V4IQN3_9CLOT</name>
<evidence type="ECO:0000313" key="1">
    <source>
        <dbReference type="EMBL" id="OPJ62120.1"/>
    </source>
</evidence>
<keyword evidence="2" id="KW-1185">Reference proteome</keyword>
<evidence type="ECO:0000313" key="2">
    <source>
        <dbReference type="Proteomes" id="UP000190080"/>
    </source>
</evidence>
<sequence>MFYANGGIKVSLEISSIKRALASLERAINVVTSKKGDTRTSIDEIKTIEAGVIQNFEFTYELCWKFMKRWIEENVSPEIVDGVTRRELFRVSAENRLIDDVNKWMEFHRARNSTSHIYDNEIAEEVFQASLSFLPYAKDFVVRLEQRND</sequence>
<dbReference type="Gene3D" id="1.20.120.330">
    <property type="entry name" value="Nucleotidyltransferases domain 2"/>
    <property type="match status" value="1"/>
</dbReference>
<dbReference type="Pfam" id="PF08780">
    <property type="entry name" value="NTase_sub_bind"/>
    <property type="match status" value="1"/>
</dbReference>
<dbReference type="NCBIfam" id="TIGR01987">
    <property type="entry name" value="HI0074"/>
    <property type="match status" value="1"/>
</dbReference>